<dbReference type="Pfam" id="PF00430">
    <property type="entry name" value="ATP-synt_B"/>
    <property type="match status" value="1"/>
</dbReference>
<comment type="function">
    <text evidence="10 13">F(1)F(0) ATP synthase produces ATP from ADP in the presence of a proton or sodium gradient. F-type ATPases consist of two structural domains, F(1) containing the extramembraneous catalytic core and F(0) containing the membrane proton channel, linked together by a central stalk and a peripheral stalk. During catalysis, ATP synthesis in the catalytic domain of F(1) is coupled via a rotary mechanism of the central stalk subunits to proton translocation.</text>
</comment>
<comment type="caution">
    <text evidence="16">The sequence shown here is derived from an EMBL/GenBank/DDBJ whole genome shotgun (WGS) entry which is preliminary data.</text>
</comment>
<keyword evidence="7 13" id="KW-0406">Ion transport</keyword>
<sequence length="250" mass="27546">MQLDWTTFILEVVNFLVLVWILQRFLYRPMLALLDARQQRISEQTERAEQLRAEAEALQSQYQARLADWQQQQEAARRALDEELAQLRSSELAALQKTLADEEAKFRVRNQAATATREASLVREAAGKAYAQTAAMLQRLASPALTSAIVDIFLEDLRQLPEPEQAALHKAAAGLIAASAVEIASAHALSNAEQVGLTQTLSAASGQALSFKFATDPALIAGVRAVVGECQLHANLADELAFFRRQINHD</sequence>
<keyword evidence="3 13" id="KW-0138">CF(0)</keyword>
<dbReference type="GO" id="GO:0045259">
    <property type="term" value="C:proton-transporting ATP synthase complex"/>
    <property type="evidence" value="ECO:0007669"/>
    <property type="project" value="UniProtKB-KW"/>
</dbReference>
<comment type="subunit">
    <text evidence="13">F-type ATPases have 2 components, F(1) - the catalytic core - and F(0) - the membrane proton channel. F(1) has five subunits: alpha(3), beta(3), gamma(1), delta(1), epsilon(1). F(0) has three main subunits: a(1), b(2) and c(10-14). The alpha and beta chains form an alternating ring which encloses part of the gamma chain. F(1) is attached to F(0) by a central stalk formed by the gamma and epsilon chains, while a peripheral stalk is formed by the delta and b chains.</text>
</comment>
<gene>
    <name evidence="13" type="primary">atpF</name>
    <name evidence="16" type="ORF">A1507_21135</name>
</gene>
<evidence type="ECO:0000256" key="1">
    <source>
        <dbReference type="ARBA" id="ARBA00005513"/>
    </source>
</evidence>
<keyword evidence="9 13" id="KW-0066">ATP synthesis</keyword>
<keyword evidence="6 13" id="KW-1133">Transmembrane helix</keyword>
<evidence type="ECO:0000256" key="2">
    <source>
        <dbReference type="ARBA" id="ARBA00022448"/>
    </source>
</evidence>
<dbReference type="HAMAP" id="MF_01398">
    <property type="entry name" value="ATP_synth_b_bprime"/>
    <property type="match status" value="1"/>
</dbReference>
<protein>
    <recommendedName>
        <fullName evidence="13">ATP synthase subunit b</fullName>
    </recommendedName>
    <alternativeName>
        <fullName evidence="13">ATP synthase F(0) sector subunit b</fullName>
    </alternativeName>
    <alternativeName>
        <fullName evidence="13">ATPase subunit I</fullName>
    </alternativeName>
    <alternativeName>
        <fullName evidence="13">F-type ATPase subunit b</fullName>
        <shortName evidence="13">F-ATPase subunit b</shortName>
    </alternativeName>
</protein>
<keyword evidence="4 13" id="KW-0812">Transmembrane</keyword>
<keyword evidence="8 13" id="KW-0472">Membrane</keyword>
<reference evidence="16 17" key="1">
    <citation type="submission" date="2016-03" db="EMBL/GenBank/DDBJ databases">
        <authorList>
            <person name="Ploux O."/>
        </authorList>
    </citation>
    <scope>NUCLEOTIDE SEQUENCE [LARGE SCALE GENOMIC DNA]</scope>
    <source>
        <strain evidence="16 17">R-45378</strain>
    </source>
</reference>
<evidence type="ECO:0000256" key="5">
    <source>
        <dbReference type="ARBA" id="ARBA00022781"/>
    </source>
</evidence>
<keyword evidence="5 13" id="KW-0375">Hydrogen ion transport</keyword>
<dbReference type="Proteomes" id="UP000077857">
    <property type="component" value="Unassembled WGS sequence"/>
</dbReference>
<dbReference type="GO" id="GO:0012505">
    <property type="term" value="C:endomembrane system"/>
    <property type="evidence" value="ECO:0007669"/>
    <property type="project" value="UniProtKB-SubCell"/>
</dbReference>
<accession>A0A177MZ60</accession>
<dbReference type="InterPro" id="IPR000711">
    <property type="entry name" value="ATPase_OSCP/dsu"/>
</dbReference>
<dbReference type="InterPro" id="IPR002146">
    <property type="entry name" value="ATP_synth_b/b'su_bac/chlpt"/>
</dbReference>
<evidence type="ECO:0000313" key="16">
    <source>
        <dbReference type="EMBL" id="OAI10986.1"/>
    </source>
</evidence>
<keyword evidence="2 13" id="KW-0813">Transport</keyword>
<evidence type="ECO:0000256" key="13">
    <source>
        <dbReference type="HAMAP-Rule" id="MF_01398"/>
    </source>
</evidence>
<dbReference type="InterPro" id="IPR050059">
    <property type="entry name" value="ATP_synthase_B_chain"/>
</dbReference>
<feature type="coiled-coil region" evidence="15">
    <location>
        <begin position="34"/>
        <end position="90"/>
    </location>
</feature>
<dbReference type="Pfam" id="PF00213">
    <property type="entry name" value="OSCP"/>
    <property type="match status" value="1"/>
</dbReference>
<evidence type="ECO:0000256" key="8">
    <source>
        <dbReference type="ARBA" id="ARBA00023136"/>
    </source>
</evidence>
<comment type="similarity">
    <text evidence="1 13 14">Belongs to the ATPase B chain family.</text>
</comment>
<keyword evidence="15" id="KW-0175">Coiled coil</keyword>
<organism evidence="16 17">
    <name type="scientific">Methylomonas koyamae</name>
    <dbReference type="NCBI Taxonomy" id="702114"/>
    <lineage>
        <taxon>Bacteria</taxon>
        <taxon>Pseudomonadati</taxon>
        <taxon>Pseudomonadota</taxon>
        <taxon>Gammaproteobacteria</taxon>
        <taxon>Methylococcales</taxon>
        <taxon>Methylococcaceae</taxon>
        <taxon>Methylomonas</taxon>
    </lineage>
</organism>
<comment type="function">
    <text evidence="11">Component of the F(0) channel, it forms part of the peripheral stalk, linking F(1) to F(0). The b'-subunit is a diverged and duplicated form of b found in plants and photosynthetic bacteria.</text>
</comment>
<evidence type="ECO:0000256" key="3">
    <source>
        <dbReference type="ARBA" id="ARBA00022547"/>
    </source>
</evidence>
<evidence type="ECO:0000256" key="4">
    <source>
        <dbReference type="ARBA" id="ARBA00022692"/>
    </source>
</evidence>
<evidence type="ECO:0000256" key="15">
    <source>
        <dbReference type="SAM" id="Coils"/>
    </source>
</evidence>
<proteinExistence type="inferred from homology"/>
<evidence type="ECO:0000256" key="11">
    <source>
        <dbReference type="ARBA" id="ARBA00025614"/>
    </source>
</evidence>
<evidence type="ECO:0000256" key="9">
    <source>
        <dbReference type="ARBA" id="ARBA00023310"/>
    </source>
</evidence>
<feature type="transmembrane region" description="Helical" evidence="13">
    <location>
        <begin position="6"/>
        <end position="27"/>
    </location>
</feature>
<comment type="subcellular location">
    <subcellularLocation>
        <location evidence="13">Cell membrane</location>
        <topology evidence="13">Single-pass membrane protein</topology>
    </subcellularLocation>
    <subcellularLocation>
        <location evidence="12">Endomembrane system</location>
        <topology evidence="12">Single-pass membrane protein</topology>
    </subcellularLocation>
</comment>
<evidence type="ECO:0000256" key="10">
    <source>
        <dbReference type="ARBA" id="ARBA00025198"/>
    </source>
</evidence>
<evidence type="ECO:0000256" key="14">
    <source>
        <dbReference type="RuleBase" id="RU003848"/>
    </source>
</evidence>
<dbReference type="GO" id="GO:0046961">
    <property type="term" value="F:proton-transporting ATPase activity, rotational mechanism"/>
    <property type="evidence" value="ECO:0007669"/>
    <property type="project" value="TreeGrafter"/>
</dbReference>
<dbReference type="PANTHER" id="PTHR33445:SF2">
    <property type="entry name" value="ATP SYNTHASE SUBUNIT B', CHLOROPLASTIC"/>
    <property type="match status" value="1"/>
</dbReference>
<evidence type="ECO:0000256" key="12">
    <source>
        <dbReference type="ARBA" id="ARBA00037847"/>
    </source>
</evidence>
<dbReference type="GO" id="GO:0046933">
    <property type="term" value="F:proton-transporting ATP synthase activity, rotational mechanism"/>
    <property type="evidence" value="ECO:0007669"/>
    <property type="project" value="UniProtKB-UniRule"/>
</dbReference>
<keyword evidence="13" id="KW-1003">Cell membrane</keyword>
<dbReference type="GO" id="GO:0005886">
    <property type="term" value="C:plasma membrane"/>
    <property type="evidence" value="ECO:0007669"/>
    <property type="project" value="UniProtKB-SubCell"/>
</dbReference>
<evidence type="ECO:0000313" key="17">
    <source>
        <dbReference type="Proteomes" id="UP000077857"/>
    </source>
</evidence>
<dbReference type="EMBL" id="LUUJ01000127">
    <property type="protein sequence ID" value="OAI10986.1"/>
    <property type="molecule type" value="Genomic_DNA"/>
</dbReference>
<name>A0A177MZ60_9GAMM</name>
<dbReference type="CDD" id="cd06503">
    <property type="entry name" value="ATP-synt_Fo_b"/>
    <property type="match status" value="1"/>
</dbReference>
<dbReference type="AlphaFoldDB" id="A0A177MZ60"/>
<dbReference type="PANTHER" id="PTHR33445">
    <property type="entry name" value="ATP SYNTHASE SUBUNIT B', CHLOROPLASTIC"/>
    <property type="match status" value="1"/>
</dbReference>
<evidence type="ECO:0000256" key="6">
    <source>
        <dbReference type="ARBA" id="ARBA00022989"/>
    </source>
</evidence>
<evidence type="ECO:0000256" key="7">
    <source>
        <dbReference type="ARBA" id="ARBA00023065"/>
    </source>
</evidence>